<feature type="region of interest" description="Disordered" evidence="1">
    <location>
        <begin position="345"/>
        <end position="424"/>
    </location>
</feature>
<gene>
    <name evidence="3" type="ORF">DI616_01960</name>
</gene>
<reference evidence="3 4" key="1">
    <citation type="journal article" date="2017" name="Nat. Commun.">
        <title>In situ click chemistry generation of cyclooxygenase-2 inhibitors.</title>
        <authorList>
            <person name="Bhardwaj A."/>
            <person name="Kaur J."/>
            <person name="Wuest M."/>
            <person name="Wuest F."/>
        </authorList>
    </citation>
    <scope>NUCLEOTIDE SEQUENCE [LARGE SCALE GENOMIC DNA]</scope>
    <source>
        <strain evidence="3">S2_012_000_R3_94</strain>
    </source>
</reference>
<protein>
    <submittedName>
        <fullName evidence="3">Uncharacterized protein</fullName>
    </submittedName>
</protein>
<accession>A0A533IF60</accession>
<proteinExistence type="predicted"/>
<dbReference type="EMBL" id="VAFL01000001">
    <property type="protein sequence ID" value="TKW68780.1"/>
    <property type="molecule type" value="Genomic_DNA"/>
</dbReference>
<feature type="region of interest" description="Disordered" evidence="1">
    <location>
        <begin position="198"/>
        <end position="224"/>
    </location>
</feature>
<evidence type="ECO:0000256" key="1">
    <source>
        <dbReference type="SAM" id="MobiDB-lite"/>
    </source>
</evidence>
<evidence type="ECO:0000313" key="3">
    <source>
        <dbReference type="EMBL" id="TKW68780.1"/>
    </source>
</evidence>
<evidence type="ECO:0000256" key="2">
    <source>
        <dbReference type="SAM" id="SignalP"/>
    </source>
</evidence>
<comment type="caution">
    <text evidence="3">The sequence shown here is derived from an EMBL/GenBank/DDBJ whole genome shotgun (WGS) entry which is preliminary data.</text>
</comment>
<feature type="compositionally biased region" description="Low complexity" evidence="1">
    <location>
        <begin position="393"/>
        <end position="405"/>
    </location>
</feature>
<dbReference type="AlphaFoldDB" id="A0A533IF60"/>
<evidence type="ECO:0000313" key="4">
    <source>
        <dbReference type="Proteomes" id="UP000315344"/>
    </source>
</evidence>
<dbReference type="Proteomes" id="UP000315344">
    <property type="component" value="Unassembled WGS sequence"/>
</dbReference>
<name>A0A533IF60_PARDE</name>
<keyword evidence="2" id="KW-0732">Signal</keyword>
<organism evidence="3 4">
    <name type="scientific">Paracoccus denitrificans</name>
    <dbReference type="NCBI Taxonomy" id="266"/>
    <lineage>
        <taxon>Bacteria</taxon>
        <taxon>Pseudomonadati</taxon>
        <taxon>Pseudomonadota</taxon>
        <taxon>Alphaproteobacteria</taxon>
        <taxon>Rhodobacterales</taxon>
        <taxon>Paracoccaceae</taxon>
        <taxon>Paracoccus</taxon>
    </lineage>
</organism>
<feature type="chain" id="PRO_5022208168" evidence="2">
    <location>
        <begin position="22"/>
        <end position="424"/>
    </location>
</feature>
<feature type="signal peptide" evidence="2">
    <location>
        <begin position="1"/>
        <end position="21"/>
    </location>
</feature>
<sequence>MSRCLACVFLLSLAAPLPVVAGDSAAISRGQEAAPLIAAAAKGAVRLIYLEEPPVIDNAALQKPPTSTDHPPNRPVIVLAGTCGWENPDAALGKTRTAFSATPVWLLEPANPDCEPAAIKAAFEAASKAPERERLALLMNSGLRLSQAEAAPEKPVEHVAEGDLFSGKLVISSLPSGTSLGGGVPMLISASAPDTITAAPDEGVSAPGAPQPAVRANASGRAGAPKPAVVVGELATLLAADKRSATGAPRDVRDRIREIDPEFFMTLLELGNFDPNEGQYIAAIQTELLGMSCYTGNVDGSWGPGSSGAVGRYFSQLGESQQAETPGLALYREIAVHPSVTCPAPVQTVRTERASTATPDRRRPNSTPRNPSGRRPDSGAAPVEPRVSTAARSQTPTQPQSTAATNSAPKIDKALVGLGSGVIK</sequence>